<gene>
    <name evidence="3" type="ORF">QJ522_12635</name>
</gene>
<reference evidence="3" key="1">
    <citation type="submission" date="2023-05" db="EMBL/GenBank/DDBJ databases">
        <title>Anaerotaeda fermentans gen. nov., sp. nov., a novel anaerobic planctomycete of the new family within the order Sedimentisphaerales isolated from Taman Peninsula, Russia.</title>
        <authorList>
            <person name="Khomyakova M.A."/>
            <person name="Merkel A.Y."/>
            <person name="Slobodkin A.I."/>
        </authorList>
    </citation>
    <scope>NUCLEOTIDE SEQUENCE</scope>
    <source>
        <strain evidence="3">M17dextr</strain>
    </source>
</reference>
<dbReference type="Proteomes" id="UP001431776">
    <property type="component" value="Unassembled WGS sequence"/>
</dbReference>
<name>A0AAW6TWT5_9BACT</name>
<dbReference type="PANTHER" id="PTHR32440:SF0">
    <property type="entry name" value="PHOSPHATASE DCR2-RELATED"/>
    <property type="match status" value="1"/>
</dbReference>
<keyword evidence="4" id="KW-1185">Reference proteome</keyword>
<dbReference type="CDD" id="cd07383">
    <property type="entry name" value="MPP_Dcr2"/>
    <property type="match status" value="1"/>
</dbReference>
<dbReference type="GO" id="GO:0005737">
    <property type="term" value="C:cytoplasm"/>
    <property type="evidence" value="ECO:0007669"/>
    <property type="project" value="TreeGrafter"/>
</dbReference>
<evidence type="ECO:0000259" key="2">
    <source>
        <dbReference type="Pfam" id="PF00149"/>
    </source>
</evidence>
<feature type="domain" description="Calcineurin-like phosphoesterase" evidence="2">
    <location>
        <begin position="42"/>
        <end position="273"/>
    </location>
</feature>
<dbReference type="PANTHER" id="PTHR32440">
    <property type="entry name" value="PHOSPHATASE DCR2-RELATED-RELATED"/>
    <property type="match status" value="1"/>
</dbReference>
<dbReference type="EMBL" id="JASCXX010000014">
    <property type="protein sequence ID" value="MDI6449897.1"/>
    <property type="molecule type" value="Genomic_DNA"/>
</dbReference>
<evidence type="ECO:0000313" key="3">
    <source>
        <dbReference type="EMBL" id="MDI6449897.1"/>
    </source>
</evidence>
<feature type="chain" id="PRO_5043442834" evidence="1">
    <location>
        <begin position="25"/>
        <end position="332"/>
    </location>
</feature>
<accession>A0AAW6TWT5</accession>
<dbReference type="InterPro" id="IPR029052">
    <property type="entry name" value="Metallo-depent_PP-like"/>
</dbReference>
<sequence>MHASAKVLASLPALVLFVVATCGAQSGPQGKPSLKFNDRGQFKIVQFTDLHLKEGNEEDGKTIALMAEVLDAEKPQLVVLTGDVLGAAKQVRETMELCAGPMVERRIPWAMTLGNHDDEGTDDRRGLMDVITSLPYSVSQHGPKDITGVGNHILPVYSADGREKKWILYLLDSNAYPPEKSLGKYDWIRVDQVDWYRRTSKELTAQRGGRPYPALAFFHIPLPEYEQALAAGNANLVGNRHEKVCCPEINSGFFAAMLECGDIKGTFVGHDHVNDYEATLHGIRLIYGRATGFSAYGRDGFPRGGRIILIEADKETFTTWIRMENGNTVQYQ</sequence>
<dbReference type="PIRSF" id="PIRSF030250">
    <property type="entry name" value="Ptase_At2g46880"/>
    <property type="match status" value="1"/>
</dbReference>
<feature type="signal peptide" evidence="1">
    <location>
        <begin position="1"/>
        <end position="24"/>
    </location>
</feature>
<evidence type="ECO:0000313" key="4">
    <source>
        <dbReference type="Proteomes" id="UP001431776"/>
    </source>
</evidence>
<dbReference type="InterPro" id="IPR004843">
    <property type="entry name" value="Calcineurin-like_PHP"/>
</dbReference>
<proteinExistence type="predicted"/>
<dbReference type="SUPFAM" id="SSF56300">
    <property type="entry name" value="Metallo-dependent phosphatases"/>
    <property type="match status" value="1"/>
</dbReference>
<dbReference type="Pfam" id="PF00149">
    <property type="entry name" value="Metallophos"/>
    <property type="match status" value="1"/>
</dbReference>
<evidence type="ECO:0000256" key="1">
    <source>
        <dbReference type="SAM" id="SignalP"/>
    </source>
</evidence>
<dbReference type="GO" id="GO:0016788">
    <property type="term" value="F:hydrolase activity, acting on ester bonds"/>
    <property type="evidence" value="ECO:0007669"/>
    <property type="project" value="TreeGrafter"/>
</dbReference>
<organism evidence="3 4">
    <name type="scientific">Anaerobaca lacustris</name>
    <dbReference type="NCBI Taxonomy" id="3044600"/>
    <lineage>
        <taxon>Bacteria</taxon>
        <taxon>Pseudomonadati</taxon>
        <taxon>Planctomycetota</taxon>
        <taxon>Phycisphaerae</taxon>
        <taxon>Sedimentisphaerales</taxon>
        <taxon>Anaerobacaceae</taxon>
        <taxon>Anaerobaca</taxon>
    </lineage>
</organism>
<dbReference type="InterPro" id="IPR011230">
    <property type="entry name" value="PAP14/16/28/29"/>
</dbReference>
<dbReference type="Gene3D" id="3.60.21.10">
    <property type="match status" value="1"/>
</dbReference>
<comment type="caution">
    <text evidence="3">The sequence shown here is derived from an EMBL/GenBank/DDBJ whole genome shotgun (WGS) entry which is preliminary data.</text>
</comment>
<dbReference type="RefSeq" id="WP_349245307.1">
    <property type="nucleotide sequence ID" value="NZ_JASCXX010000014.1"/>
</dbReference>
<protein>
    <submittedName>
        <fullName evidence="3">Metallophosphoesterase family protein</fullName>
    </submittedName>
</protein>
<keyword evidence="1" id="KW-0732">Signal</keyword>
<dbReference type="AlphaFoldDB" id="A0AAW6TWT5"/>